<sequence>MNLNRGTTLWIFALLALLMLSTRFAHFFTLPDASWAVFFAAGFYCAGHSRWAFPLLMLEAVAIDFIVTRHLGISDYCITPAYAFLVPAHAALWYGGVWLRRGYHHEPADLLRLVISAGLAVNFAYLLSNSSFYWLGGRISAPNWAQYLDNYARYYANFQIVPAGYLALIALLHGVAAHYLPALRLPWVQKR</sequence>
<gene>
    <name evidence="2" type="ORF">SAMN04488038_101176</name>
</gene>
<reference evidence="2 3" key="1">
    <citation type="submission" date="2016-10" db="EMBL/GenBank/DDBJ databases">
        <authorList>
            <person name="de Groot N.N."/>
        </authorList>
    </citation>
    <scope>NUCLEOTIDE SEQUENCE [LARGE SCALE GENOMIC DNA]</scope>
    <source>
        <strain evidence="2 3">DSM 25927</strain>
    </source>
</reference>
<feature type="transmembrane region" description="Helical" evidence="1">
    <location>
        <begin position="154"/>
        <end position="181"/>
    </location>
</feature>
<evidence type="ECO:0000313" key="3">
    <source>
        <dbReference type="Proteomes" id="UP000199233"/>
    </source>
</evidence>
<dbReference type="OrthoDB" id="9787530at2"/>
<organism evidence="2 3">
    <name type="scientific">Solimonas aquatica</name>
    <dbReference type="NCBI Taxonomy" id="489703"/>
    <lineage>
        <taxon>Bacteria</taxon>
        <taxon>Pseudomonadati</taxon>
        <taxon>Pseudomonadota</taxon>
        <taxon>Gammaproteobacteria</taxon>
        <taxon>Nevskiales</taxon>
        <taxon>Nevskiaceae</taxon>
        <taxon>Solimonas</taxon>
    </lineage>
</organism>
<dbReference type="RefSeq" id="WP_093280757.1">
    <property type="nucleotide sequence ID" value="NZ_FOFS01000001.1"/>
</dbReference>
<accession>A0A1H8ZVF8</accession>
<feature type="transmembrane region" description="Helical" evidence="1">
    <location>
        <begin position="35"/>
        <end position="53"/>
    </location>
</feature>
<evidence type="ECO:0000256" key="1">
    <source>
        <dbReference type="SAM" id="Phobius"/>
    </source>
</evidence>
<proteinExistence type="predicted"/>
<protein>
    <submittedName>
        <fullName evidence="2">Uncharacterized protein</fullName>
    </submittedName>
</protein>
<name>A0A1H8ZVF8_9GAMM</name>
<dbReference type="STRING" id="489703.SAMN04488038_101176"/>
<evidence type="ECO:0000313" key="2">
    <source>
        <dbReference type="EMBL" id="SEP68432.1"/>
    </source>
</evidence>
<keyword evidence="1" id="KW-0812">Transmembrane</keyword>
<dbReference type="AlphaFoldDB" id="A0A1H8ZVF8"/>
<dbReference type="Proteomes" id="UP000199233">
    <property type="component" value="Unassembled WGS sequence"/>
</dbReference>
<feature type="transmembrane region" description="Helical" evidence="1">
    <location>
        <begin position="110"/>
        <end position="134"/>
    </location>
</feature>
<keyword evidence="3" id="KW-1185">Reference proteome</keyword>
<keyword evidence="1" id="KW-1133">Transmembrane helix</keyword>
<keyword evidence="1" id="KW-0472">Membrane</keyword>
<dbReference type="EMBL" id="FOFS01000001">
    <property type="protein sequence ID" value="SEP68432.1"/>
    <property type="molecule type" value="Genomic_DNA"/>
</dbReference>